<evidence type="ECO:0000313" key="2">
    <source>
        <dbReference type="Proteomes" id="UP000199481"/>
    </source>
</evidence>
<sequence>MLLFPLLPIQKLFKQLLSFLNKQAPTSKVETSLEDVLEAPQNKIDPEKLEKQIFSRFPSLIPINCKRALISTEQYNFLFPMLAENLLASMDILEWTASQYSTTDSKHNKLKGVTVTNKQTLQAFNFVFTYSGEWLCDNQLIELPEHQQTINKLVMATYEQLARQNKLGRSDLLMTNLERLNLEVEGIDFPYEKISVYLQENGLQAEEEYNPASNSSKRKIYETAVSTLNALANNPSLMKNYKQDDLTISDFSKNLQNRIEQLQNQIRTMPVDDSSVSNYFNLFL</sequence>
<gene>
    <name evidence="1" type="ORF">SAMN04487752_2215</name>
</gene>
<keyword evidence="2" id="KW-1185">Reference proteome</keyword>
<accession>A0A1H1AQI4</accession>
<name>A0A1H1AQI4_9LACT</name>
<dbReference type="EMBL" id="FNJW01000008">
    <property type="protein sequence ID" value="SDQ42028.1"/>
    <property type="molecule type" value="Genomic_DNA"/>
</dbReference>
<organism evidence="1 2">
    <name type="scientific">Carnobacterium viridans</name>
    <dbReference type="NCBI Taxonomy" id="174587"/>
    <lineage>
        <taxon>Bacteria</taxon>
        <taxon>Bacillati</taxon>
        <taxon>Bacillota</taxon>
        <taxon>Bacilli</taxon>
        <taxon>Lactobacillales</taxon>
        <taxon>Carnobacteriaceae</taxon>
        <taxon>Carnobacterium</taxon>
    </lineage>
</organism>
<proteinExistence type="predicted"/>
<protein>
    <submittedName>
        <fullName evidence="1">Uncharacterized protein</fullName>
    </submittedName>
</protein>
<reference evidence="2" key="1">
    <citation type="submission" date="2016-10" db="EMBL/GenBank/DDBJ databases">
        <authorList>
            <person name="Varghese N."/>
            <person name="Submissions S."/>
        </authorList>
    </citation>
    <scope>NUCLEOTIDE SEQUENCE [LARGE SCALE GENOMIC DNA]</scope>
    <source>
        <strain evidence="2">MPL-11</strain>
    </source>
</reference>
<dbReference type="RefSeq" id="WP_218123373.1">
    <property type="nucleotide sequence ID" value="NZ_CP084916.1"/>
</dbReference>
<evidence type="ECO:0000313" key="1">
    <source>
        <dbReference type="EMBL" id="SDQ42028.1"/>
    </source>
</evidence>
<dbReference type="Proteomes" id="UP000199481">
    <property type="component" value="Unassembled WGS sequence"/>
</dbReference>
<dbReference type="AlphaFoldDB" id="A0A1H1AQI4"/>